<accession>A0A0P0FXY4</accession>
<evidence type="ECO:0000313" key="2">
    <source>
        <dbReference type="Proteomes" id="UP000061809"/>
    </source>
</evidence>
<dbReference type="PATRIC" id="fig|246787.4.peg.2991"/>
<sequence>MKTKFLFLLLIGILLSVQVGAESQSMRKRIILKTATNTSQGTPRSVDPASWIIACYDVEDSKLFIDIPVPCGTLTVSVSDSLTGEMAYYQSYFDESCIVVDMSGTKVGDYVLEISIGETLLLGGFSIE</sequence>
<dbReference type="AlphaFoldDB" id="A0A0P0FXY4"/>
<dbReference type="EMBL" id="CP012801">
    <property type="protein sequence ID" value="ALJ60133.1"/>
    <property type="molecule type" value="Genomic_DNA"/>
</dbReference>
<dbReference type="InterPro" id="IPR021638">
    <property type="entry name" value="DUF3244"/>
</dbReference>
<dbReference type="GeneID" id="66305777"/>
<dbReference type="Gene3D" id="2.60.40.3080">
    <property type="match status" value="1"/>
</dbReference>
<proteinExistence type="predicted"/>
<dbReference type="Proteomes" id="UP000061809">
    <property type="component" value="Chromosome"/>
</dbReference>
<organism evidence="1 2">
    <name type="scientific">Bacteroides cellulosilyticus</name>
    <dbReference type="NCBI Taxonomy" id="246787"/>
    <lineage>
        <taxon>Bacteria</taxon>
        <taxon>Pseudomonadati</taxon>
        <taxon>Bacteroidota</taxon>
        <taxon>Bacteroidia</taxon>
        <taxon>Bacteroidales</taxon>
        <taxon>Bacteroidaceae</taxon>
        <taxon>Bacteroides</taxon>
    </lineage>
</organism>
<reference evidence="1 2" key="1">
    <citation type="journal article" date="2015" name="Science">
        <title>Genetic determinants of in vivo fitness and diet responsiveness in multiple human gut Bacteroides.</title>
        <authorList>
            <person name="Wu M."/>
            <person name="McNulty N.P."/>
            <person name="Rodionov D.A."/>
            <person name="Khoroshkin M.S."/>
            <person name="Griffin N.W."/>
            <person name="Cheng J."/>
            <person name="Latreille P."/>
            <person name="Kerstetter R.A."/>
            <person name="Terrapon N."/>
            <person name="Henrissat B."/>
            <person name="Osterman A.L."/>
            <person name="Gordon J.I."/>
        </authorList>
    </citation>
    <scope>NUCLEOTIDE SEQUENCE [LARGE SCALE GENOMIC DNA]</scope>
    <source>
        <strain evidence="1 2">WH2</strain>
    </source>
</reference>
<evidence type="ECO:0008006" key="3">
    <source>
        <dbReference type="Google" id="ProtNLM"/>
    </source>
</evidence>
<gene>
    <name evidence="1" type="ORF">BcellWH2_02894</name>
</gene>
<evidence type="ECO:0000313" key="1">
    <source>
        <dbReference type="EMBL" id="ALJ60133.1"/>
    </source>
</evidence>
<protein>
    <recommendedName>
        <fullName evidence="3">DUF3244 domain-containing protein</fullName>
    </recommendedName>
</protein>
<dbReference type="Pfam" id="PF11589">
    <property type="entry name" value="DUF3244"/>
    <property type="match status" value="1"/>
</dbReference>
<dbReference type="KEGG" id="bcel:BcellWH2_02894"/>
<name>A0A0P0FXY4_9BACE</name>
<dbReference type="RefSeq" id="WP_081679776.1">
    <property type="nucleotide sequence ID" value="NZ_CP012801.1"/>
</dbReference>